<keyword evidence="2 8" id="KW-0819">tRNA processing</keyword>
<feature type="binding site" evidence="8">
    <location>
        <position position="61"/>
    </location>
    <ligand>
        <name>Zn(2+)</name>
        <dbReference type="ChEBI" id="CHEBI:29105"/>
        <label>1</label>
        <note>catalytic</note>
    </ligand>
</feature>
<proteinExistence type="inferred from homology"/>
<keyword evidence="5 8" id="KW-0255">Endonuclease</keyword>
<dbReference type="Pfam" id="PF23023">
    <property type="entry name" value="Anti-Pycsar_Apyc1"/>
    <property type="match status" value="1"/>
</dbReference>
<dbReference type="GO" id="GO:0042781">
    <property type="term" value="F:3'-tRNA processing endoribonuclease activity"/>
    <property type="evidence" value="ECO:0007669"/>
    <property type="project" value="UniProtKB-UniRule"/>
</dbReference>
<comment type="cofactor">
    <cofactor evidence="8">
        <name>Zn(2+)</name>
        <dbReference type="ChEBI" id="CHEBI:29105"/>
    </cofactor>
    <text evidence="8">Binds 2 Zn(2+) ions.</text>
</comment>
<organism evidence="9 10">
    <name type="scientific">Pandoraea thiooxydans</name>
    <dbReference type="NCBI Taxonomy" id="445709"/>
    <lineage>
        <taxon>Bacteria</taxon>
        <taxon>Pseudomonadati</taxon>
        <taxon>Pseudomonadota</taxon>
        <taxon>Betaproteobacteria</taxon>
        <taxon>Burkholderiales</taxon>
        <taxon>Burkholderiaceae</taxon>
        <taxon>Pandoraea</taxon>
    </lineage>
</organism>
<comment type="function">
    <text evidence="8">Zinc phosphodiesterase, which displays some tRNA 3'-processing endonuclease activity. Probably involved in tRNA maturation, by removing a 3'-trailer from precursor tRNA.</text>
</comment>
<dbReference type="InterPro" id="IPR044094">
    <property type="entry name" value="AtsA-like_MBL-fold"/>
</dbReference>
<dbReference type="AlphaFoldDB" id="A0A0G3ER20"/>
<dbReference type="PANTHER" id="PTHR46018">
    <property type="entry name" value="ZINC PHOSPHODIESTERASE ELAC PROTEIN 1"/>
    <property type="match status" value="1"/>
</dbReference>
<dbReference type="SUPFAM" id="SSF56281">
    <property type="entry name" value="Metallo-hydrolase/oxidoreductase"/>
    <property type="match status" value="1"/>
</dbReference>
<dbReference type="STRING" id="445709.ABW99_15330"/>
<keyword evidence="10" id="KW-1185">Reference proteome</keyword>
<dbReference type="Proteomes" id="UP000036700">
    <property type="component" value="Chromosome"/>
</dbReference>
<comment type="catalytic activity">
    <reaction evidence="8">
        <text>Endonucleolytic cleavage of RNA, removing extra 3' nucleotides from tRNA precursor, generating 3' termini of tRNAs. A 3'-hydroxy group is left at the tRNA terminus and a 5'-phosphoryl group is left at the trailer molecule.</text>
        <dbReference type="EC" id="3.1.26.11"/>
    </reaction>
</comment>
<dbReference type="PATRIC" id="fig|445709.3.peg.3242"/>
<dbReference type="Gene3D" id="3.60.15.10">
    <property type="entry name" value="Ribonuclease Z/Hydroxyacylglutathione hydrolase-like"/>
    <property type="match status" value="1"/>
</dbReference>
<feature type="binding site" evidence="8">
    <location>
        <position position="65"/>
    </location>
    <ligand>
        <name>Zn(2+)</name>
        <dbReference type="ChEBI" id="CHEBI:29105"/>
        <label>2</label>
        <note>catalytic</note>
    </ligand>
</feature>
<dbReference type="CDD" id="cd07719">
    <property type="entry name" value="arylsulfatase_AtsA-like_MBL-fold"/>
    <property type="match status" value="1"/>
</dbReference>
<dbReference type="HAMAP" id="MF_01818">
    <property type="entry name" value="RNase_Z_BN"/>
    <property type="match status" value="1"/>
</dbReference>
<dbReference type="PANTHER" id="PTHR46018:SF2">
    <property type="entry name" value="ZINC PHOSPHODIESTERASE ELAC PROTEIN 1"/>
    <property type="match status" value="1"/>
</dbReference>
<dbReference type="InterPro" id="IPR013471">
    <property type="entry name" value="RNase_Z/BN"/>
</dbReference>
<feature type="binding site" evidence="8">
    <location>
        <position position="179"/>
    </location>
    <ligand>
        <name>Zn(2+)</name>
        <dbReference type="ChEBI" id="CHEBI:29105"/>
        <label>2</label>
        <note>catalytic</note>
    </ligand>
</feature>
<feature type="binding site" evidence="8">
    <location>
        <position position="63"/>
    </location>
    <ligand>
        <name>Zn(2+)</name>
        <dbReference type="ChEBI" id="CHEBI:29105"/>
        <label>1</label>
        <note>catalytic</note>
    </ligand>
</feature>
<keyword evidence="6 8" id="KW-0378">Hydrolase</keyword>
<gene>
    <name evidence="8" type="primary">rnz</name>
    <name evidence="9" type="ORF">ABW99_15330</name>
</gene>
<evidence type="ECO:0000256" key="8">
    <source>
        <dbReference type="HAMAP-Rule" id="MF_01818"/>
    </source>
</evidence>
<dbReference type="EC" id="3.1.26.11" evidence="8"/>
<dbReference type="InterPro" id="IPR036866">
    <property type="entry name" value="RibonucZ/Hydroxyglut_hydro"/>
</dbReference>
<name>A0A0G3ER20_9BURK</name>
<sequence length="297" mass="32792">MKITMLGTGAALPDPDRAQSAILLTLNNGRHYLFDCGEGATRQMVRANVDPASVGFVFLTHLHHDHICDYPYFVISSWMLNKTGAPLLLGPKGTRHFVNHLFEHGAYHTDFQARSAYPVRQQNLEAMRPEVLEVSPGVVFEDNDVKISVDWVEHLPREVCECFGVRVEAEGKVIAFSGDTAPCEAMVNLARDADLLIHECTFPESFIAHRAKTGVGTYSHTSPTALGEIATRANVKGLVATHFGHFDSTSPVLKRAAAKHLPVDLMGPHLMDEIVADIRKHYGGPLRLAHDLMRIDL</sequence>
<evidence type="ECO:0000256" key="2">
    <source>
        <dbReference type="ARBA" id="ARBA00022694"/>
    </source>
</evidence>
<protein>
    <recommendedName>
        <fullName evidence="8">Ribonuclease Z</fullName>
        <shortName evidence="8">RNase Z</shortName>
        <ecNumber evidence="8">3.1.26.11</ecNumber>
    </recommendedName>
    <alternativeName>
        <fullName evidence="8">tRNA 3 endonuclease</fullName>
    </alternativeName>
    <alternativeName>
        <fullName evidence="8">tRNase Z</fullName>
    </alternativeName>
</protein>
<feature type="binding site" evidence="8">
    <location>
        <position position="108"/>
    </location>
    <ligand>
        <name>Zn(2+)</name>
        <dbReference type="ChEBI" id="CHEBI:29105"/>
        <label>1</label>
        <note>catalytic</note>
    </ligand>
</feature>
<feature type="binding site" evidence="8">
    <location>
        <position position="242"/>
    </location>
    <ligand>
        <name>Zn(2+)</name>
        <dbReference type="ChEBI" id="CHEBI:29105"/>
        <label>2</label>
        <note>catalytic</note>
    </ligand>
</feature>
<evidence type="ECO:0000256" key="7">
    <source>
        <dbReference type="ARBA" id="ARBA00022833"/>
    </source>
</evidence>
<evidence type="ECO:0000256" key="3">
    <source>
        <dbReference type="ARBA" id="ARBA00022722"/>
    </source>
</evidence>
<evidence type="ECO:0000256" key="1">
    <source>
        <dbReference type="ARBA" id="ARBA00011738"/>
    </source>
</evidence>
<comment type="subunit">
    <text evidence="1 8">Homodimer.</text>
</comment>
<feature type="active site" description="Proton acceptor" evidence="8">
    <location>
        <position position="65"/>
    </location>
</feature>
<evidence type="ECO:0000256" key="6">
    <source>
        <dbReference type="ARBA" id="ARBA00022801"/>
    </source>
</evidence>
<dbReference type="OrthoDB" id="9803916at2"/>
<keyword evidence="7 8" id="KW-0862">Zinc</keyword>
<dbReference type="GO" id="GO:0008270">
    <property type="term" value="F:zinc ion binding"/>
    <property type="evidence" value="ECO:0007669"/>
    <property type="project" value="UniProtKB-UniRule"/>
</dbReference>
<comment type="similarity">
    <text evidence="8">Belongs to the RNase Z family.</text>
</comment>
<dbReference type="KEGG" id="ptx:ABW99_15330"/>
<keyword evidence="3 8" id="KW-0540">Nuclease</keyword>
<evidence type="ECO:0000313" key="10">
    <source>
        <dbReference type="Proteomes" id="UP000036700"/>
    </source>
</evidence>
<dbReference type="EMBL" id="CP011568">
    <property type="protein sequence ID" value="AKJ69385.1"/>
    <property type="molecule type" value="Genomic_DNA"/>
</dbReference>
<feature type="binding site" evidence="8">
    <location>
        <position position="179"/>
    </location>
    <ligand>
        <name>Zn(2+)</name>
        <dbReference type="ChEBI" id="CHEBI:29105"/>
        <label>1</label>
        <note>catalytic</note>
    </ligand>
</feature>
<evidence type="ECO:0000313" key="9">
    <source>
        <dbReference type="EMBL" id="AKJ69385.1"/>
    </source>
</evidence>
<reference evidence="10" key="1">
    <citation type="submission" date="2015-06" db="EMBL/GenBank/DDBJ databases">
        <authorList>
            <person name="Lim Y.L."/>
            <person name="Ee R."/>
            <person name="Yong D."/>
            <person name="How K.Y."/>
            <person name="Yin W.F."/>
            <person name="Chan K.G."/>
        </authorList>
    </citation>
    <scope>NUCLEOTIDE SEQUENCE [LARGE SCALE GENOMIC DNA]</scope>
    <source>
        <strain evidence="10">DSM 25325</strain>
    </source>
</reference>
<keyword evidence="4 8" id="KW-0479">Metal-binding</keyword>
<feature type="binding site" evidence="8">
    <location>
        <position position="66"/>
    </location>
    <ligand>
        <name>Zn(2+)</name>
        <dbReference type="ChEBI" id="CHEBI:29105"/>
        <label>2</label>
        <note>catalytic</note>
    </ligand>
</feature>
<accession>A0A0G3ER20</accession>
<evidence type="ECO:0000256" key="4">
    <source>
        <dbReference type="ARBA" id="ARBA00022723"/>
    </source>
</evidence>
<evidence type="ECO:0000256" key="5">
    <source>
        <dbReference type="ARBA" id="ARBA00022759"/>
    </source>
</evidence>
<dbReference type="RefSeq" id="WP_047215286.1">
    <property type="nucleotide sequence ID" value="NZ_CP011568.3"/>
</dbReference>